<geneLocation type="plasmid" evidence="1">
    <name>RCS46_p</name>
</geneLocation>
<protein>
    <submittedName>
        <fullName evidence="1">Uncharacterized protein</fullName>
    </submittedName>
</protein>
<organism evidence="1">
    <name type="scientific">Escherichia coli</name>
    <dbReference type="NCBI Taxonomy" id="562"/>
    <lineage>
        <taxon>Bacteria</taxon>
        <taxon>Pseudomonadati</taxon>
        <taxon>Pseudomonadota</taxon>
        <taxon>Gammaproteobacteria</taxon>
        <taxon>Enterobacterales</taxon>
        <taxon>Enterobacteriaceae</taxon>
        <taxon>Escherichia</taxon>
    </lineage>
</organism>
<gene>
    <name evidence="1" type="ORF">RCS46_P0056</name>
</gene>
<sequence>MPKKRLVFSGFTQTKGTGIHYKRGLSDRRIDIKYGVFSTPSFKVLISALLQS</sequence>
<name>A0A2P9E5K8_ECOLX</name>
<proteinExistence type="predicted"/>
<reference evidence="1" key="1">
    <citation type="submission" date="2018-02" db="EMBL/GenBank/DDBJ databases">
        <authorList>
            <person name="Cohen D.B."/>
            <person name="Kent A.D."/>
        </authorList>
    </citation>
    <scope>NUCLEOTIDE SEQUENCE</scope>
    <source>
        <strain evidence="1">195</strain>
    </source>
</reference>
<dbReference type="EMBL" id="LT985249">
    <property type="protein sequence ID" value="SPD98631.1"/>
    <property type="molecule type" value="Genomic_DNA"/>
</dbReference>
<dbReference type="AlphaFoldDB" id="A0A2P9E5K8"/>
<evidence type="ECO:0000313" key="1">
    <source>
        <dbReference type="EMBL" id="SPD98631.1"/>
    </source>
</evidence>
<keyword evidence="1" id="KW-0614">Plasmid</keyword>
<accession>A0A2P9E5K8</accession>